<comment type="caution">
    <text evidence="1">The sequence shown here is derived from an EMBL/GenBank/DDBJ whole genome shotgun (WGS) entry which is preliminary data.</text>
</comment>
<organism evidence="1 2">
    <name type="scientific">Daphnia magna</name>
    <dbReference type="NCBI Taxonomy" id="35525"/>
    <lineage>
        <taxon>Eukaryota</taxon>
        <taxon>Metazoa</taxon>
        <taxon>Ecdysozoa</taxon>
        <taxon>Arthropoda</taxon>
        <taxon>Crustacea</taxon>
        <taxon>Branchiopoda</taxon>
        <taxon>Diplostraca</taxon>
        <taxon>Cladocera</taxon>
        <taxon>Anomopoda</taxon>
        <taxon>Daphniidae</taxon>
        <taxon>Daphnia</taxon>
    </lineage>
</organism>
<dbReference type="Proteomes" id="UP001234178">
    <property type="component" value="Unassembled WGS sequence"/>
</dbReference>
<evidence type="ECO:0000313" key="2">
    <source>
        <dbReference type="Proteomes" id="UP001234178"/>
    </source>
</evidence>
<evidence type="ECO:0000313" key="1">
    <source>
        <dbReference type="EMBL" id="KAK4013906.1"/>
    </source>
</evidence>
<sequence>MQAFSSVTIFCDRQRSGRFDDGAAYLEATLDLGNFEEACKLCLMRSKLYREATEEFENFKLDNPIRAQEYSAIKERLLMLFHSTETISQRSIVPHGKTPNAATTASREQMMMDTFIEGLQHYLQLRLKHKQFNSFEMLIDKAELAAMVAEEHQSRVRINAV</sequence>
<keyword evidence="2" id="KW-1185">Reference proteome</keyword>
<reference evidence="1 2" key="1">
    <citation type="journal article" date="2023" name="Nucleic Acids Res.">
        <title>The hologenome of Daphnia magna reveals possible DNA methylation and microbiome-mediated evolution of the host genome.</title>
        <authorList>
            <person name="Chaturvedi A."/>
            <person name="Li X."/>
            <person name="Dhandapani V."/>
            <person name="Marshall H."/>
            <person name="Kissane S."/>
            <person name="Cuenca-Cambronero M."/>
            <person name="Asole G."/>
            <person name="Calvet F."/>
            <person name="Ruiz-Romero M."/>
            <person name="Marangio P."/>
            <person name="Guigo R."/>
            <person name="Rago D."/>
            <person name="Mirbahai L."/>
            <person name="Eastwood N."/>
            <person name="Colbourne J.K."/>
            <person name="Zhou J."/>
            <person name="Mallon E."/>
            <person name="Orsini L."/>
        </authorList>
    </citation>
    <scope>NUCLEOTIDE SEQUENCE [LARGE SCALE GENOMIC DNA]</scope>
    <source>
        <strain evidence="1">LRV0_1</strain>
    </source>
</reference>
<accession>A0ABQ9ZLY6</accession>
<name>A0ABQ9ZLY6_9CRUS</name>
<protein>
    <submittedName>
        <fullName evidence="1">Uncharacterized protein</fullName>
    </submittedName>
</protein>
<gene>
    <name evidence="1" type="ORF">OUZ56_026458</name>
</gene>
<proteinExistence type="predicted"/>
<dbReference type="EMBL" id="JAOYFB010000004">
    <property type="protein sequence ID" value="KAK4013906.1"/>
    <property type="molecule type" value="Genomic_DNA"/>
</dbReference>